<dbReference type="RefSeq" id="WP_184727276.1">
    <property type="nucleotide sequence ID" value="NZ_JACHIW010000001.1"/>
</dbReference>
<dbReference type="InterPro" id="IPR015797">
    <property type="entry name" value="NUDIX_hydrolase-like_dom_sf"/>
</dbReference>
<organism evidence="5 6">
    <name type="scientific">Saccharopolyspora phatthalungensis</name>
    <dbReference type="NCBI Taxonomy" id="664693"/>
    <lineage>
        <taxon>Bacteria</taxon>
        <taxon>Bacillati</taxon>
        <taxon>Actinomycetota</taxon>
        <taxon>Actinomycetes</taxon>
        <taxon>Pseudonocardiales</taxon>
        <taxon>Pseudonocardiaceae</taxon>
        <taxon>Saccharopolyspora</taxon>
    </lineage>
</organism>
<accession>A0A840QG11</accession>
<sequence length="173" mass="19234">MTSWHPDAGPQPGSARWEYLRQGNAEQVQAGKRVCAKLVVADEGQILLVNPTYKAFWDLPGGMAEKNEPPRAVAAREFEEELGVPITVSARPLIIDWEPPKGPWDDQLVFVFGGTLDTDQRAQLRIADPEEIGDYAFMPTAEALTKVHRDVADRLRRAVNSTSSRANYFELGT</sequence>
<evidence type="ECO:0000313" key="5">
    <source>
        <dbReference type="EMBL" id="MBB5156073.1"/>
    </source>
</evidence>
<dbReference type="InterPro" id="IPR020084">
    <property type="entry name" value="NUDIX_hydrolase_CS"/>
</dbReference>
<dbReference type="EMBL" id="JACHIW010000001">
    <property type="protein sequence ID" value="MBB5156073.1"/>
    <property type="molecule type" value="Genomic_DNA"/>
</dbReference>
<evidence type="ECO:0000259" key="4">
    <source>
        <dbReference type="PROSITE" id="PS51462"/>
    </source>
</evidence>
<dbReference type="GO" id="GO:0016787">
    <property type="term" value="F:hydrolase activity"/>
    <property type="evidence" value="ECO:0007669"/>
    <property type="project" value="UniProtKB-KW"/>
</dbReference>
<dbReference type="Proteomes" id="UP000584374">
    <property type="component" value="Unassembled WGS sequence"/>
</dbReference>
<dbReference type="PANTHER" id="PTHR43046:SF12">
    <property type="entry name" value="GDP-MANNOSE MANNOSYL HYDROLASE"/>
    <property type="match status" value="1"/>
</dbReference>
<dbReference type="SUPFAM" id="SSF55811">
    <property type="entry name" value="Nudix"/>
    <property type="match status" value="1"/>
</dbReference>
<protein>
    <submittedName>
        <fullName evidence="5">8-oxo-dGTP pyrophosphatase MutT (NUDIX family)</fullName>
    </submittedName>
</protein>
<reference evidence="5 6" key="1">
    <citation type="submission" date="2020-08" db="EMBL/GenBank/DDBJ databases">
        <title>Sequencing the genomes of 1000 actinobacteria strains.</title>
        <authorList>
            <person name="Klenk H.-P."/>
        </authorList>
    </citation>
    <scope>NUCLEOTIDE SEQUENCE [LARGE SCALE GENOMIC DNA]</scope>
    <source>
        <strain evidence="5 6">DSM 45584</strain>
    </source>
</reference>
<dbReference type="PANTHER" id="PTHR43046">
    <property type="entry name" value="GDP-MANNOSE MANNOSYL HYDROLASE"/>
    <property type="match status" value="1"/>
</dbReference>
<dbReference type="PROSITE" id="PS51462">
    <property type="entry name" value="NUDIX"/>
    <property type="match status" value="1"/>
</dbReference>
<keyword evidence="3" id="KW-0460">Magnesium</keyword>
<feature type="domain" description="Nudix hydrolase" evidence="4">
    <location>
        <begin position="31"/>
        <end position="160"/>
    </location>
</feature>
<name>A0A840QG11_9PSEU</name>
<keyword evidence="2" id="KW-0378">Hydrolase</keyword>
<gene>
    <name evidence="5" type="ORF">BJ970_003607</name>
</gene>
<dbReference type="AlphaFoldDB" id="A0A840QG11"/>
<evidence type="ECO:0000256" key="1">
    <source>
        <dbReference type="ARBA" id="ARBA00001946"/>
    </source>
</evidence>
<comment type="cofactor">
    <cofactor evidence="1">
        <name>Mg(2+)</name>
        <dbReference type="ChEBI" id="CHEBI:18420"/>
    </cofactor>
</comment>
<dbReference type="Pfam" id="PF00293">
    <property type="entry name" value="NUDIX"/>
    <property type="match status" value="1"/>
</dbReference>
<comment type="caution">
    <text evidence="5">The sequence shown here is derived from an EMBL/GenBank/DDBJ whole genome shotgun (WGS) entry which is preliminary data.</text>
</comment>
<dbReference type="InterPro" id="IPR000086">
    <property type="entry name" value="NUDIX_hydrolase_dom"/>
</dbReference>
<keyword evidence="6" id="KW-1185">Reference proteome</keyword>
<evidence type="ECO:0000256" key="3">
    <source>
        <dbReference type="ARBA" id="ARBA00022842"/>
    </source>
</evidence>
<evidence type="ECO:0000313" key="6">
    <source>
        <dbReference type="Proteomes" id="UP000584374"/>
    </source>
</evidence>
<dbReference type="PROSITE" id="PS00893">
    <property type="entry name" value="NUDIX_BOX"/>
    <property type="match status" value="1"/>
</dbReference>
<dbReference type="Gene3D" id="3.90.79.10">
    <property type="entry name" value="Nucleoside Triphosphate Pyrophosphohydrolase"/>
    <property type="match status" value="1"/>
</dbReference>
<dbReference type="CDD" id="cd18876">
    <property type="entry name" value="NUDIX_Hydrolase"/>
    <property type="match status" value="1"/>
</dbReference>
<evidence type="ECO:0000256" key="2">
    <source>
        <dbReference type="ARBA" id="ARBA00022801"/>
    </source>
</evidence>
<proteinExistence type="predicted"/>